<dbReference type="Pfam" id="PF00053">
    <property type="entry name" value="EGF_laminin"/>
    <property type="match status" value="12"/>
</dbReference>
<dbReference type="PROSITE" id="PS00022">
    <property type="entry name" value="EGF_1"/>
    <property type="match status" value="2"/>
</dbReference>
<feature type="domain" description="Laminin EGF-like" evidence="14">
    <location>
        <begin position="963"/>
        <end position="1010"/>
    </location>
</feature>
<protein>
    <submittedName>
        <fullName evidence="18">Laminin subunit alpha-1</fullName>
    </submittedName>
</protein>
<feature type="domain" description="Laminin IV type A" evidence="15">
    <location>
        <begin position="502"/>
        <end position="679"/>
    </location>
</feature>
<dbReference type="Pfam" id="PF00055">
    <property type="entry name" value="Laminin_N"/>
    <property type="match status" value="1"/>
</dbReference>
<feature type="region of interest" description="Disordered" evidence="11">
    <location>
        <begin position="3222"/>
        <end position="3247"/>
    </location>
</feature>
<feature type="domain" description="Laminin EGF-like" evidence="14">
    <location>
        <begin position="711"/>
        <end position="756"/>
    </location>
</feature>
<dbReference type="CDD" id="cd00055">
    <property type="entry name" value="EGF_Lam"/>
    <property type="match status" value="16"/>
</dbReference>
<evidence type="ECO:0000256" key="9">
    <source>
        <dbReference type="ARBA" id="ARBA00023292"/>
    </source>
</evidence>
<feature type="domain" description="Laminin G" evidence="13">
    <location>
        <begin position="2150"/>
        <end position="2344"/>
    </location>
</feature>
<dbReference type="RefSeq" id="XP_052756765.1">
    <property type="nucleotide sequence ID" value="XM_052900805.1"/>
</dbReference>
<evidence type="ECO:0000313" key="17">
    <source>
        <dbReference type="Proteomes" id="UP001652740"/>
    </source>
</evidence>
<dbReference type="SUPFAM" id="SSF57196">
    <property type="entry name" value="EGF/Laminin"/>
    <property type="match status" value="3"/>
</dbReference>
<dbReference type="Proteomes" id="UP001652740">
    <property type="component" value="Unplaced"/>
</dbReference>
<dbReference type="Pfam" id="PF24973">
    <property type="entry name" value="EGF_LMN_ATRN"/>
    <property type="match status" value="1"/>
</dbReference>
<evidence type="ECO:0000256" key="5">
    <source>
        <dbReference type="ARBA" id="ARBA00022737"/>
    </source>
</evidence>
<dbReference type="PROSITE" id="PS01248">
    <property type="entry name" value="EGF_LAM_1"/>
    <property type="match status" value="7"/>
</dbReference>
<dbReference type="Pfam" id="PF02210">
    <property type="entry name" value="Laminin_G_2"/>
    <property type="match status" value="4"/>
</dbReference>
<keyword evidence="4 12" id="KW-0732">Signal</keyword>
<feature type="region of interest" description="Disordered" evidence="11">
    <location>
        <begin position="2723"/>
        <end position="2749"/>
    </location>
</feature>
<evidence type="ECO:0000256" key="7">
    <source>
        <dbReference type="ARBA" id="ARBA00023157"/>
    </source>
</evidence>
<feature type="domain" description="Laminin EGF-like" evidence="14">
    <location>
        <begin position="870"/>
        <end position="915"/>
    </location>
</feature>
<feature type="domain" description="Laminin G" evidence="13">
    <location>
        <begin position="2365"/>
        <end position="2546"/>
    </location>
</feature>
<feature type="disulfide bond" evidence="10">
    <location>
        <begin position="448"/>
        <end position="457"/>
    </location>
</feature>
<feature type="compositionally biased region" description="Polar residues" evidence="11">
    <location>
        <begin position="115"/>
        <end position="125"/>
    </location>
</feature>
<evidence type="ECO:0000256" key="2">
    <source>
        <dbReference type="ARBA" id="ARBA00022525"/>
    </source>
</evidence>
<keyword evidence="2" id="KW-0964">Secreted</keyword>
<evidence type="ECO:0000256" key="12">
    <source>
        <dbReference type="SAM" id="SignalP"/>
    </source>
</evidence>
<dbReference type="PRINTS" id="PR00011">
    <property type="entry name" value="EGFLAMININ"/>
</dbReference>
<reference evidence="18" key="1">
    <citation type="submission" date="2025-08" db="UniProtKB">
        <authorList>
            <consortium name="RefSeq"/>
        </authorList>
    </citation>
    <scope>IDENTIFICATION</scope>
    <source>
        <tissue evidence="18">Whole larvae</tissue>
    </source>
</reference>
<feature type="compositionally biased region" description="Low complexity" evidence="11">
    <location>
        <begin position="3087"/>
        <end position="3097"/>
    </location>
</feature>
<evidence type="ECO:0000256" key="4">
    <source>
        <dbReference type="ARBA" id="ARBA00022729"/>
    </source>
</evidence>
<feature type="region of interest" description="Disordered" evidence="11">
    <location>
        <begin position="99"/>
        <end position="126"/>
    </location>
</feature>
<dbReference type="SMART" id="SM00180">
    <property type="entry name" value="EGF_Lam"/>
    <property type="match status" value="17"/>
</dbReference>
<evidence type="ECO:0000256" key="6">
    <source>
        <dbReference type="ARBA" id="ARBA00022869"/>
    </source>
</evidence>
<dbReference type="PROSITE" id="PS51117">
    <property type="entry name" value="LAMININ_NTER"/>
    <property type="match status" value="1"/>
</dbReference>
<evidence type="ECO:0000256" key="8">
    <source>
        <dbReference type="ARBA" id="ARBA00023180"/>
    </source>
</evidence>
<feature type="disulfide bond" evidence="10">
    <location>
        <begin position="1120"/>
        <end position="1129"/>
    </location>
</feature>
<name>A0ABM3MZQ9_GALME</name>
<evidence type="ECO:0000259" key="14">
    <source>
        <dbReference type="PROSITE" id="PS50027"/>
    </source>
</evidence>
<dbReference type="CDD" id="cd00110">
    <property type="entry name" value="LamG"/>
    <property type="match status" value="5"/>
</dbReference>
<dbReference type="GeneID" id="116412780"/>
<feature type="disulfide bond" evidence="10">
    <location>
        <begin position="965"/>
        <end position="982"/>
    </location>
</feature>
<feature type="disulfide bond" evidence="10">
    <location>
        <begin position="890"/>
        <end position="899"/>
    </location>
</feature>
<dbReference type="SMART" id="SM00281">
    <property type="entry name" value="LamB"/>
    <property type="match status" value="2"/>
</dbReference>
<evidence type="ECO:0000256" key="10">
    <source>
        <dbReference type="PROSITE-ProRule" id="PRU00460"/>
    </source>
</evidence>
<dbReference type="PROSITE" id="PS51115">
    <property type="entry name" value="LAMININ_IVA"/>
    <property type="match status" value="2"/>
</dbReference>
<feature type="disulfide bond" evidence="10">
    <location>
        <begin position="729"/>
        <end position="738"/>
    </location>
</feature>
<dbReference type="InterPro" id="IPR008979">
    <property type="entry name" value="Galactose-bd-like_sf"/>
</dbReference>
<dbReference type="SUPFAM" id="SSF49785">
    <property type="entry name" value="Galactose-binding domain-like"/>
    <property type="match status" value="1"/>
</dbReference>
<dbReference type="InterPro" id="IPR001791">
    <property type="entry name" value="Laminin_G"/>
</dbReference>
<dbReference type="SMART" id="SM00181">
    <property type="entry name" value="EGF"/>
    <property type="match status" value="12"/>
</dbReference>
<feature type="region of interest" description="Disordered" evidence="11">
    <location>
        <begin position="3457"/>
        <end position="3490"/>
    </location>
</feature>
<feature type="disulfide bond" evidence="10">
    <location>
        <begin position="1029"/>
        <end position="1038"/>
    </location>
</feature>
<organism evidence="17 18">
    <name type="scientific">Galleria mellonella</name>
    <name type="common">Greater wax moth</name>
    <dbReference type="NCBI Taxonomy" id="7137"/>
    <lineage>
        <taxon>Eukaryota</taxon>
        <taxon>Metazoa</taxon>
        <taxon>Ecdysozoa</taxon>
        <taxon>Arthropoda</taxon>
        <taxon>Hexapoda</taxon>
        <taxon>Insecta</taxon>
        <taxon>Pterygota</taxon>
        <taxon>Neoptera</taxon>
        <taxon>Endopterygota</taxon>
        <taxon>Lepidoptera</taxon>
        <taxon>Glossata</taxon>
        <taxon>Ditrysia</taxon>
        <taxon>Pyraloidea</taxon>
        <taxon>Pyralidae</taxon>
        <taxon>Galleriinae</taxon>
        <taxon>Galleria</taxon>
    </lineage>
</organism>
<feature type="disulfide bond" evidence="10">
    <location>
        <begin position="963"/>
        <end position="975"/>
    </location>
</feature>
<dbReference type="Gene3D" id="2.170.300.10">
    <property type="entry name" value="Tie2 ligand-binding domain superfamily"/>
    <property type="match status" value="2"/>
</dbReference>
<dbReference type="SMART" id="SM00136">
    <property type="entry name" value="LamNT"/>
    <property type="match status" value="1"/>
</dbReference>
<feature type="domain" description="Laminin EGF-like" evidence="14">
    <location>
        <begin position="1011"/>
        <end position="1055"/>
    </location>
</feature>
<dbReference type="PROSITE" id="PS50027">
    <property type="entry name" value="EGF_LAM_2"/>
    <property type="match status" value="8"/>
</dbReference>
<dbReference type="PANTHER" id="PTHR10574">
    <property type="entry name" value="NETRIN/LAMININ-RELATED"/>
    <property type="match status" value="1"/>
</dbReference>
<feature type="compositionally biased region" description="Basic and acidic residues" evidence="11">
    <location>
        <begin position="2723"/>
        <end position="2735"/>
    </location>
</feature>
<dbReference type="InterPro" id="IPR000742">
    <property type="entry name" value="EGF"/>
</dbReference>
<evidence type="ECO:0000313" key="18">
    <source>
        <dbReference type="RefSeq" id="XP_052756765.1"/>
    </source>
</evidence>
<dbReference type="InterPro" id="IPR000034">
    <property type="entry name" value="Laminin_IV"/>
</dbReference>
<feature type="domain" description="Laminin G" evidence="13">
    <location>
        <begin position="2759"/>
        <end position="2931"/>
    </location>
</feature>
<keyword evidence="6" id="KW-0084">Basement membrane</keyword>
<dbReference type="Gene3D" id="2.60.120.260">
    <property type="entry name" value="Galactose-binding domain-like"/>
    <property type="match status" value="1"/>
</dbReference>
<dbReference type="Gene3D" id="2.10.25.10">
    <property type="entry name" value="Laminin"/>
    <property type="match status" value="12"/>
</dbReference>
<gene>
    <name evidence="18" type="primary">LOC116412780</name>
</gene>
<keyword evidence="17" id="KW-1185">Reference proteome</keyword>
<feature type="domain" description="Laminin EGF-like" evidence="14">
    <location>
        <begin position="1144"/>
        <end position="1198"/>
    </location>
</feature>
<feature type="domain" description="Laminin G" evidence="13">
    <location>
        <begin position="2553"/>
        <end position="2747"/>
    </location>
</feature>
<feature type="region of interest" description="Disordered" evidence="11">
    <location>
        <begin position="3064"/>
        <end position="3097"/>
    </location>
</feature>
<dbReference type="InterPro" id="IPR050440">
    <property type="entry name" value="Laminin/Netrin_ECM"/>
</dbReference>
<proteinExistence type="predicted"/>
<feature type="domain" description="Laminin EGF-like" evidence="14">
    <location>
        <begin position="428"/>
        <end position="477"/>
    </location>
</feature>
<evidence type="ECO:0000259" key="13">
    <source>
        <dbReference type="PROSITE" id="PS50025"/>
    </source>
</evidence>
<evidence type="ECO:0000256" key="11">
    <source>
        <dbReference type="SAM" id="MobiDB-lite"/>
    </source>
</evidence>
<feature type="domain" description="Laminin EGF-like" evidence="14">
    <location>
        <begin position="1100"/>
        <end position="1143"/>
    </location>
</feature>
<dbReference type="Pfam" id="PF00052">
    <property type="entry name" value="Laminin_B"/>
    <property type="match status" value="2"/>
</dbReference>
<feature type="disulfide bond" evidence="10">
    <location>
        <begin position="1169"/>
        <end position="1178"/>
    </location>
</feature>
<evidence type="ECO:0000256" key="3">
    <source>
        <dbReference type="ARBA" id="ARBA00022530"/>
    </source>
</evidence>
<keyword evidence="8" id="KW-0325">Glycoprotein</keyword>
<dbReference type="SUPFAM" id="SSF49899">
    <property type="entry name" value="Concanavalin A-like lectins/glucanases"/>
    <property type="match status" value="5"/>
</dbReference>
<feature type="disulfide bond" evidence="10">
    <location>
        <begin position="984"/>
        <end position="993"/>
    </location>
</feature>
<keyword evidence="9 10" id="KW-0424">Laminin EGF-like domain</keyword>
<keyword evidence="3" id="KW-0272">Extracellular matrix</keyword>
<feature type="domain" description="Laminin EGF-like" evidence="14">
    <location>
        <begin position="1450"/>
        <end position="1494"/>
    </location>
</feature>
<dbReference type="Pfam" id="PF00054">
    <property type="entry name" value="Laminin_G_1"/>
    <property type="match status" value="1"/>
</dbReference>
<dbReference type="InterPro" id="IPR002049">
    <property type="entry name" value="LE_dom"/>
</dbReference>
<dbReference type="Gene3D" id="2.60.120.200">
    <property type="match status" value="5"/>
</dbReference>
<feature type="domain" description="Laminin IV type A" evidence="15">
    <location>
        <begin position="1227"/>
        <end position="1404"/>
    </location>
</feature>
<evidence type="ECO:0000256" key="1">
    <source>
        <dbReference type="ARBA" id="ARBA00004302"/>
    </source>
</evidence>
<dbReference type="SMART" id="SM00282">
    <property type="entry name" value="LamG"/>
    <property type="match status" value="5"/>
</dbReference>
<dbReference type="PANTHER" id="PTHR10574:SF428">
    <property type="entry name" value="LAMININ SUBUNIT ALPHA-1-LIKE PROTEIN"/>
    <property type="match status" value="1"/>
</dbReference>
<keyword evidence="7 10" id="KW-1015">Disulfide bond</keyword>
<feature type="domain" description="Laminin N-terminal" evidence="16">
    <location>
        <begin position="49"/>
        <end position="300"/>
    </location>
</feature>
<feature type="disulfide bond" evidence="10">
    <location>
        <begin position="1469"/>
        <end position="1478"/>
    </location>
</feature>
<evidence type="ECO:0000259" key="15">
    <source>
        <dbReference type="PROSITE" id="PS51115"/>
    </source>
</evidence>
<comment type="caution">
    <text evidence="10">Lacks conserved residue(s) required for the propagation of feature annotation.</text>
</comment>
<comment type="subcellular location">
    <subcellularLocation>
        <location evidence="1">Secreted</location>
        <location evidence="1">Extracellular space</location>
        <location evidence="1">Extracellular matrix</location>
        <location evidence="1">Basement membrane</location>
    </subcellularLocation>
</comment>
<dbReference type="PROSITE" id="PS50025">
    <property type="entry name" value="LAM_G_DOMAIN"/>
    <property type="match status" value="4"/>
</dbReference>
<evidence type="ECO:0000259" key="16">
    <source>
        <dbReference type="PROSITE" id="PS51117"/>
    </source>
</evidence>
<feature type="signal peptide" evidence="12">
    <location>
        <begin position="1"/>
        <end position="17"/>
    </location>
</feature>
<sequence>MWRRWLVMALLVAVAAGKGKKHRHQKPGRALLDRLASTSEGEVVAIGDETSGLLPAPLDVAPYSAITANATCGDTGTEEFCRDTPGKRGVVCDVCEGIDGSPSRRHPPSHAVDGSPTTWWQSPTQAAGEEFSHVELVATLPDKMELLHVIIKSGPSPRPLAWSLEVSTSEGGDDWQMIRAFGDKEHCRRLWDLRPERRRRKARGAKRSNRFDKPTCSTQFVSPRPLENGEMHVGIGEGVWARRVRVSFRSAHPAPAHRRYYTVRALTLAARCLCHGHATHCNVDAQGAKCSCEHDTCGAQCERCCSGGTWSAGVPCGLQPDCTCGERGACTYDDTGAIVCVNCTENRAGPLCDRCLVGYYNALPDGPCLPCECDPEGSKGTCKWNRKHRQALCDCRPGFSGPHCDACKDSSAVFPACLPITTTAVPKCKCDPRGIVDPTRVCDEVCECKKNVVGERCDTCASGHYGLSAELASGCRPCYCSHITDSCVAAEPSDPLPPVVLPLGDAWLVSDVEGNQTLQASIDEQGKPYLISYEVEGWESFYWATDSWNGEQLSMYGGEIHATLNLGIVRGDTGGNPTVGPDIILIGADGTKLTSANTSYETAGQLEISVPLEEDAWYAAGEEWTASRAQLMDVLRDVRRLLLRAHLHLDQDEVRLEGAEVRGAARGSRAAGEACACPRGYGGAHCSRCAWGHARLLHAPHATPRFECVPCACNHHAHCDTVDGPCGPCQHNTTGPHCERCLPGHYGNPVQGACKPCACPLYIPSNNFSPNCVLASASGDEYVCTQCPDGYTGEHCEHCDAGHWGAPTEPGGACRPCECGGAPCRADTGECLVCPPHTEGARCDTCEEGYWFGPSGGMGASVGSGACVACACGAGALAAACDARSGQCACRHGWAGRACDVCAPGHGGIEEGCPPCRCGVAAIHSACDGKSGACVCAPGAAPPSCDTCLPEYYDLNTTGCSGCNCSSLGAESNVCDIRTGQCRCKPHVTGRACDTCEVGYWGLQQGGCRRCECGAGAAACDPVTGMCACASGVGGAQCDHCLPGYYGFRPAGCLPCPTCTDGKVCSPDTGQCVCPPRSRGPGCRQCAPGYWSKQNGCQPCRCGAGAIFNMCDPVSGQCKCRLGWTGVGCDRCATGHYGPRCRPCDCSPVGTLHCENGTCGCDEHGRCNCKENVVGDKCDKCLDGTFGLSAHNPVGCTACFCFGRAAHCSQAALTRSALHVAVPQHVTLLRGEDQITTMDQNSPLAIHTHSPDATISLPWPPVPVYVELDKRFLGDRVTSYGGALRFTVEEEGGEELPLETRRRFPLVLLYSKDIVLEQFERVPAKNGTHSVRLYESLWRVRDRGGVASRSALMVVLGKLDRILLRVTTRVPTARDNVHALLLNVSMDTAIPGLSRSEPALGVERCDCTSGFASDSCQRPARGYWLPPIRQNIHLRDGTIVITLDGQAQPCNCNGRATACDPVTGDCLNCTGGTGGARCAECAAGYYGAAPACRPCPCAPGASGCRLIAGRLQCLCKPGYAGAECERCAAGWRRVGDACAACACDPRGALSARCDARGTCRCRPPAAGPTCSLCAAPRTYMGHDGCTPCDNCTQTLLDAAEDLTRDLRARANPTELSRIPKPFPALLEFAHNSSKLVDELKNLRTDMTQMQYIENSIANLESEEHLVFTEAHQLKEEAFRIQNYSQSMNVESMNALDEVLKQRRQISEQVARLNEFSKGERHLSAHKALKEARKLLRQINDIKLIDYIGSVNDVFNTAHLQSASVQQNNRLIDDMYKRVRTLQNALMEWDRKGEDLTRLADTVWTAGEVVTAVGTRVLPRLATVRDIGLRCRLMLEDITSLSAKNLTDEIASAILRSQAVAIKFPSLTAELETLTAAAEEKEGILYNLTPVYRQKYLENAERHVAMLGEKAKEYKRLFAGTRAAASPGMSAARAWSAVAAAVREAAAAANSALAAAAAAASMARGPDPVLRAAAAGIRSSDGLRKKGAAVLAKADELRTQLDRLIHEADLVSVTLRGLGWQEQELEIMPQANVAATLAESGRQADRVFATTRALYDEAAELRRRVQYQMRRQLVELQRHGDTALGAAQEHVSQIRGNMAREVEVVAALEGAAAARGREQAERGAALSPALRSLAARVARAHHAAASIAVSVSSAASGTCARAFLREAPSAAAWRLALAVSFERHVQPGTLLYVLDDGHDDNAHGNEKYLHLSVEDKRLHVRWDLGDGPGYLRHPQELQPAQDDADHATYKIELDRVWNTVHLRVERLGAGVVSASNSSGPGAVTLQASRVWLGAPPPGKTGASDLPGISHLPGLPGCVHALYSDDKTIGLWNFVEQPKNAQCTGCTQRWFGGRVAGGGAAGGGAEAALAWFDGAGYAELRRASPRAPDRRHFSLAFTFRTRDRDALLFMAFDAANNRSVWVALQDCHVVFTVQYGGARLRIADGGRHCDGRPAHVQAIRVFAANNLEKGSLRVNGEETLGSPSPPVQAAAALPDLTAAPYWLGGLPPRRPVPAPAPALLGCLGAVSVDREGYDLMDTPSRHGVEPSCGTRVLRSAVFEGNGFVELPWTALRRRGALGASFRARAADGLLLLLAPTADRTHYLALLMVNGELEVIAAAGKEELRLRTNGTKFDDRRLHTVRLLRAHKQLELWVDDEKLAQGPLSGSTFAARDNGFFVGGVDNDTANIPNVPTTGFTGTIADIIVDGQLVGVEGAVRWRGAGLGRADAEPRELAREPPRALQRPPAASGCSKSSSYTLEAGALKFGDSAWSHATLRLGAHSGQLAVTLQFRTFAPNGILLLAPGSKTKPKHYTVLMVREGKLKLIVRGRKRREFSLAAFVADGTWRTVSVRVSRARASLWGAGGAGGAAGGAAPSAARARRLYLGGLPAPPALPHLPAAMSRWARFVGCVRRVTVRGRARDVAREAALHAVGQCFPRVEPAAYFAGDAYATWSSSRTLWGEGGVLEVRLQFRTAEPNGVLFAIGDLILELKDGAVVLSRGDEVVEWRGAGSAAGGSLCDGAWHEAEARASGGALWLTPDGGPALRAARRAALPRRLACSLSLSSHARTAGPRCEPRARAARRPAYPPPARRSTSPACPPAARAPLSLAGLPGNSLSLYLTPDGGPALRAARRAALLADRPQPAARAPLYLAGLPGNSLSLSTAGPRCEPRAAPRCLPTGRSPPPARRSTSPACPPAARAPLYLAGLPGNSLSLYLSRRTAGPRCEPRAAPRCWPTGRSPPPARRSTSPACPVTLSLSISRRTAGPRCEPRAAPRCWPTGRSPPPARAPRYLAGLPGHALSLYLTPDGGPALRAARRAALLADRPQPAARAPLYLAGLPAARRAALLADRPQPAARAPLYLAGLPGNSLSLYLTPDGGPALRAARRAALLAYRPQPAARAPLYLAGLPGNSLSLYLTPDGGPALRAARRAALLADRPQPAARAPLYLAGLPGNSLSLSLSRRPAGPRCEPRAAPRCWPTGRSPPPARRSTSPACPVTLSLSLSHAGRRAQGDTGESTRENFKGCMREVTVGGQKRDWTEMEALHNVLLDSCPVQQKRSCTICIKLNNGNECQSQQRVVAILYQLRLAAELIWFYTFHAPLGG</sequence>
<dbReference type="InterPro" id="IPR013320">
    <property type="entry name" value="ConA-like_dom_sf"/>
</dbReference>
<feature type="region of interest" description="Disordered" evidence="11">
    <location>
        <begin position="3159"/>
        <end position="3190"/>
    </location>
</feature>
<feature type="region of interest" description="Disordered" evidence="11">
    <location>
        <begin position="3258"/>
        <end position="3277"/>
    </location>
</feature>
<dbReference type="InterPro" id="IPR056863">
    <property type="entry name" value="LMN_ATRN_NET-like_EGF"/>
</dbReference>
<keyword evidence="5" id="KW-0677">Repeat</keyword>
<dbReference type="InterPro" id="IPR008211">
    <property type="entry name" value="Laminin_N"/>
</dbReference>
<feature type="chain" id="PRO_5046218887" evidence="12">
    <location>
        <begin position="18"/>
        <end position="3598"/>
    </location>
</feature>
<accession>A0ABM3MZQ9</accession>